<dbReference type="EMBL" id="FZPD01000005">
    <property type="protein sequence ID" value="SNT27589.1"/>
    <property type="molecule type" value="Genomic_DNA"/>
</dbReference>
<keyword evidence="2" id="KW-1185">Reference proteome</keyword>
<accession>A0A239LD77</accession>
<name>A0A239LD77_EKHLU</name>
<organism evidence="1 2">
    <name type="scientific">Ekhidna lutea</name>
    <dbReference type="NCBI Taxonomy" id="447679"/>
    <lineage>
        <taxon>Bacteria</taxon>
        <taxon>Pseudomonadati</taxon>
        <taxon>Bacteroidota</taxon>
        <taxon>Cytophagia</taxon>
        <taxon>Cytophagales</taxon>
        <taxon>Reichenbachiellaceae</taxon>
        <taxon>Ekhidna</taxon>
    </lineage>
</organism>
<evidence type="ECO:0000313" key="1">
    <source>
        <dbReference type="EMBL" id="SNT27589.1"/>
    </source>
</evidence>
<sequence>MKSTAKIKSTMTMLEYCKLLLNKISFNDELLKKEYQKGLKYLNPKDQEELKQWLLLKGKMVDNKND</sequence>
<protein>
    <submittedName>
        <fullName evidence="1">Uncharacterized protein</fullName>
    </submittedName>
</protein>
<gene>
    <name evidence="1" type="ORF">SAMN05421640_3113</name>
</gene>
<reference evidence="1 2" key="1">
    <citation type="submission" date="2017-06" db="EMBL/GenBank/DDBJ databases">
        <authorList>
            <person name="Kim H.J."/>
            <person name="Triplett B.A."/>
        </authorList>
    </citation>
    <scope>NUCLEOTIDE SEQUENCE [LARGE SCALE GENOMIC DNA]</scope>
    <source>
        <strain evidence="1 2">DSM 19307</strain>
    </source>
</reference>
<proteinExistence type="predicted"/>
<dbReference type="AlphaFoldDB" id="A0A239LD77"/>
<dbReference type="RefSeq" id="WP_089357793.1">
    <property type="nucleotide sequence ID" value="NZ_FZPD01000005.1"/>
</dbReference>
<evidence type="ECO:0000313" key="2">
    <source>
        <dbReference type="Proteomes" id="UP000198393"/>
    </source>
</evidence>
<dbReference type="OrthoDB" id="840060at2"/>
<dbReference type="Proteomes" id="UP000198393">
    <property type="component" value="Unassembled WGS sequence"/>
</dbReference>